<protein>
    <submittedName>
        <fullName evidence="3">Fibroblast growth factor 1</fullName>
    </submittedName>
</protein>
<dbReference type="Proteomes" id="UP001652625">
    <property type="component" value="Chromosome 03"/>
</dbReference>
<evidence type="ECO:0000313" key="3">
    <source>
        <dbReference type="RefSeq" id="XP_065648410.1"/>
    </source>
</evidence>
<dbReference type="InterPro" id="IPR056378">
    <property type="entry name" value="Let-756-like_FGF"/>
</dbReference>
<dbReference type="InterPro" id="IPR008996">
    <property type="entry name" value="IL1/FGF"/>
</dbReference>
<dbReference type="SMART" id="SM00442">
    <property type="entry name" value="FGF"/>
    <property type="match status" value="1"/>
</dbReference>
<reference evidence="3" key="1">
    <citation type="submission" date="2025-08" db="UniProtKB">
        <authorList>
            <consortium name="RefSeq"/>
        </authorList>
    </citation>
    <scope>IDENTIFICATION</scope>
</reference>
<dbReference type="Pfam" id="PF00167">
    <property type="entry name" value="FGF"/>
    <property type="match status" value="1"/>
</dbReference>
<gene>
    <name evidence="3" type="primary">LOC101238155</name>
</gene>
<name>A0ABM4BHA5_HYDVU</name>
<dbReference type="Gene3D" id="2.80.10.50">
    <property type="match status" value="1"/>
</dbReference>
<dbReference type="RefSeq" id="XP_065648410.1">
    <property type="nucleotide sequence ID" value="XM_065792338.1"/>
</dbReference>
<dbReference type="CDD" id="cd00058">
    <property type="entry name" value="beta-trefoil_FGF"/>
    <property type="match status" value="1"/>
</dbReference>
<evidence type="ECO:0000313" key="2">
    <source>
        <dbReference type="Proteomes" id="UP001652625"/>
    </source>
</evidence>
<keyword evidence="2" id="KW-1185">Reference proteome</keyword>
<sequence>MILLQSFFEKTIFIFVVVKLSQPVPTLMPRNVKLSLIKDEMVKYLKHPSYKKSVLLYSKQGYFLSIADDGKIYGTHDGFSPDAQLEVQSFGVNYKRIRKPNSWYLSIDKNGAVKAENDPKNETLFQEVIDKEGWAIYRNDLTGYLLAFNKNGKLQQNLKSSKVKNKAKFLLLSSFSSGGKKQKA</sequence>
<organism evidence="2 3">
    <name type="scientific">Hydra vulgaris</name>
    <name type="common">Hydra</name>
    <name type="synonym">Hydra attenuata</name>
    <dbReference type="NCBI Taxonomy" id="6087"/>
    <lineage>
        <taxon>Eukaryota</taxon>
        <taxon>Metazoa</taxon>
        <taxon>Cnidaria</taxon>
        <taxon>Hydrozoa</taxon>
        <taxon>Hydroidolina</taxon>
        <taxon>Anthoathecata</taxon>
        <taxon>Aplanulata</taxon>
        <taxon>Hydridae</taxon>
        <taxon>Hydra</taxon>
    </lineage>
</organism>
<comment type="similarity">
    <text evidence="1">Belongs to the heparin-binding growth factors family.</text>
</comment>
<dbReference type="GeneID" id="101238155"/>
<evidence type="ECO:0000256" key="1">
    <source>
        <dbReference type="ARBA" id="ARBA00007936"/>
    </source>
</evidence>
<dbReference type="SUPFAM" id="SSF50353">
    <property type="entry name" value="Cytokine"/>
    <property type="match status" value="1"/>
</dbReference>
<proteinExistence type="inferred from homology"/>
<accession>A0ABM4BHA5</accession>
<dbReference type="InterPro" id="IPR002209">
    <property type="entry name" value="Fibroblast_GF_fam"/>
</dbReference>
<dbReference type="PANTHER" id="PTHR11486">
    <property type="entry name" value="FIBROBLAST GROWTH FACTOR"/>
    <property type="match status" value="1"/>
</dbReference>